<name>Q235C5_TETTS</name>
<dbReference type="PROSITE" id="PS50011">
    <property type="entry name" value="PROTEIN_KINASE_DOM"/>
    <property type="match status" value="1"/>
</dbReference>
<dbReference type="SUPFAM" id="SSF56112">
    <property type="entry name" value="Protein kinase-like (PK-like)"/>
    <property type="match status" value="1"/>
</dbReference>
<accession>Q235C5</accession>
<dbReference type="InParanoid" id="Q235C5"/>
<feature type="domain" description="Protein kinase" evidence="1">
    <location>
        <begin position="216"/>
        <end position="526"/>
    </location>
</feature>
<dbReference type="RefSeq" id="XP_001012423.2">
    <property type="nucleotide sequence ID" value="XM_001012423.2"/>
</dbReference>
<dbReference type="GO" id="GO:0004672">
    <property type="term" value="F:protein kinase activity"/>
    <property type="evidence" value="ECO:0007669"/>
    <property type="project" value="InterPro"/>
</dbReference>
<sequence length="645" mass="77912">MVTKRDKDYISTEKKIQFQGFQQKQESNLKEGYMYKIQQSLVQNQYTNEVKTERSFPKPIEMFNQQRIYQSNSFGQLFFSNQLKKNNDQSDRIKSSNNTQQEIDLQHEAQNIDRNHVIDDIESHSQSKWISQRNINHSIGQFKSENYISYQIQHLQSQIIKPNKEMQQRVKIFYKSCELNRQFWEIFGIQNNKQKRQNNQQISRELVQTQNYEKQRTILKEVNEKNRTVLEVYENKDKVLVKTRIYKECDIFITKKILYSDLKKKDSFEIRFNKEIKILEQLNNNNSEITVEYKGSTKPKEQLNYNNSEITTDESKCPNPKLNESKDTQPLTYEINMVSGMKNLYNIKQQYEISKKYDDYVILLEYAFFQLLSKLNEMHFQEQIAHSDIKPQNIILGYDYNFYFIDFGGSINLKDQNEIQQYLSTYTKIYNYDYFLKMQKYDDWTIQRIIDCETIQLLLTFFNMIDIKDKGYNMLRINGDTEKFKQILEPEFEEFADMLIKYFNYIVKKQNNKNTQIPQNQYHLISNLEGRFEKIMNNQRDILYNEQTNIYELKFINKFSIQIIEYILETTPNCSFDMTNDTLVDLQFNDDQDYSKRKYLDLFPKFCSFFKLKQIPRQTRNSKYSREYIKSSLSTVIFNQDYNIN</sequence>
<dbReference type="OrthoDB" id="378344at2759"/>
<keyword evidence="3" id="KW-1185">Reference proteome</keyword>
<dbReference type="EMBL" id="GG662763">
    <property type="protein sequence ID" value="EAR92178.2"/>
    <property type="molecule type" value="Genomic_DNA"/>
</dbReference>
<reference evidence="3" key="1">
    <citation type="journal article" date="2006" name="PLoS Biol.">
        <title>Macronuclear genome sequence of the ciliate Tetrahymena thermophila, a model eukaryote.</title>
        <authorList>
            <person name="Eisen J.A."/>
            <person name="Coyne R.S."/>
            <person name="Wu M."/>
            <person name="Wu D."/>
            <person name="Thiagarajan M."/>
            <person name="Wortman J.R."/>
            <person name="Badger J.H."/>
            <person name="Ren Q."/>
            <person name="Amedeo P."/>
            <person name="Jones K.M."/>
            <person name="Tallon L.J."/>
            <person name="Delcher A.L."/>
            <person name="Salzberg S.L."/>
            <person name="Silva J.C."/>
            <person name="Haas B.J."/>
            <person name="Majoros W.H."/>
            <person name="Farzad M."/>
            <person name="Carlton J.M."/>
            <person name="Smith R.K. Jr."/>
            <person name="Garg J."/>
            <person name="Pearlman R.E."/>
            <person name="Karrer K.M."/>
            <person name="Sun L."/>
            <person name="Manning G."/>
            <person name="Elde N.C."/>
            <person name="Turkewitz A.P."/>
            <person name="Asai D.J."/>
            <person name="Wilkes D.E."/>
            <person name="Wang Y."/>
            <person name="Cai H."/>
            <person name="Collins K."/>
            <person name="Stewart B.A."/>
            <person name="Lee S.R."/>
            <person name="Wilamowska K."/>
            <person name="Weinberg Z."/>
            <person name="Ruzzo W.L."/>
            <person name="Wloga D."/>
            <person name="Gaertig J."/>
            <person name="Frankel J."/>
            <person name="Tsao C.-C."/>
            <person name="Gorovsky M.A."/>
            <person name="Keeling P.J."/>
            <person name="Waller R.F."/>
            <person name="Patron N.J."/>
            <person name="Cherry J.M."/>
            <person name="Stover N.A."/>
            <person name="Krieger C.J."/>
            <person name="del Toro C."/>
            <person name="Ryder H.F."/>
            <person name="Williamson S.C."/>
            <person name="Barbeau R.A."/>
            <person name="Hamilton E.P."/>
            <person name="Orias E."/>
        </authorList>
    </citation>
    <scope>NUCLEOTIDE SEQUENCE [LARGE SCALE GENOMIC DNA]</scope>
    <source>
        <strain evidence="3">SB210</strain>
    </source>
</reference>
<dbReference type="Proteomes" id="UP000009168">
    <property type="component" value="Unassembled WGS sequence"/>
</dbReference>
<dbReference type="GO" id="GO:0005524">
    <property type="term" value="F:ATP binding"/>
    <property type="evidence" value="ECO:0007669"/>
    <property type="project" value="InterPro"/>
</dbReference>
<protein>
    <submittedName>
        <fullName evidence="2">Kinase domain protein</fullName>
    </submittedName>
</protein>
<proteinExistence type="predicted"/>
<evidence type="ECO:0000313" key="2">
    <source>
        <dbReference type="EMBL" id="EAR92178.2"/>
    </source>
</evidence>
<dbReference type="GeneID" id="7843087"/>
<dbReference type="KEGG" id="tet:TTHERM_00804740"/>
<organism evidence="2 3">
    <name type="scientific">Tetrahymena thermophila (strain SB210)</name>
    <dbReference type="NCBI Taxonomy" id="312017"/>
    <lineage>
        <taxon>Eukaryota</taxon>
        <taxon>Sar</taxon>
        <taxon>Alveolata</taxon>
        <taxon>Ciliophora</taxon>
        <taxon>Intramacronucleata</taxon>
        <taxon>Oligohymenophorea</taxon>
        <taxon>Hymenostomatida</taxon>
        <taxon>Tetrahymenina</taxon>
        <taxon>Tetrahymenidae</taxon>
        <taxon>Tetrahymena</taxon>
    </lineage>
</organism>
<dbReference type="InterPro" id="IPR008271">
    <property type="entry name" value="Ser/Thr_kinase_AS"/>
</dbReference>
<evidence type="ECO:0000313" key="3">
    <source>
        <dbReference type="Proteomes" id="UP000009168"/>
    </source>
</evidence>
<dbReference type="AlphaFoldDB" id="Q235C5"/>
<keyword evidence="2" id="KW-0418">Kinase</keyword>
<dbReference type="Gene3D" id="1.10.510.10">
    <property type="entry name" value="Transferase(Phosphotransferase) domain 1"/>
    <property type="match status" value="1"/>
</dbReference>
<dbReference type="InterPro" id="IPR011009">
    <property type="entry name" value="Kinase-like_dom_sf"/>
</dbReference>
<dbReference type="HOGENOM" id="CLU_278328_0_0_1"/>
<evidence type="ECO:0000259" key="1">
    <source>
        <dbReference type="PROSITE" id="PS50011"/>
    </source>
</evidence>
<dbReference type="PROSITE" id="PS00108">
    <property type="entry name" value="PROTEIN_KINASE_ST"/>
    <property type="match status" value="1"/>
</dbReference>
<keyword evidence="2" id="KW-0808">Transferase</keyword>
<dbReference type="InterPro" id="IPR000719">
    <property type="entry name" value="Prot_kinase_dom"/>
</dbReference>
<gene>
    <name evidence="2" type="ORF">TTHERM_00804740</name>
</gene>